<evidence type="ECO:0000313" key="4">
    <source>
        <dbReference type="Proteomes" id="UP001177140"/>
    </source>
</evidence>
<accession>A0AA42ATZ3</accession>
<feature type="region of interest" description="Disordered" evidence="2">
    <location>
        <begin position="28"/>
        <end position="56"/>
    </location>
</feature>
<keyword evidence="1" id="KW-0238">DNA-binding</keyword>
<dbReference type="PANTHER" id="PTHR46684">
    <property type="entry name" value="TRANSCRIPTION FACTOR FAMA"/>
    <property type="match status" value="1"/>
</dbReference>
<dbReference type="GO" id="GO:0003700">
    <property type="term" value="F:DNA-binding transcription factor activity"/>
    <property type="evidence" value="ECO:0007669"/>
    <property type="project" value="InterPro"/>
</dbReference>
<gene>
    <name evidence="3" type="ORF">MKW94_014783</name>
</gene>
<dbReference type="EMBL" id="JAJJMA010222500">
    <property type="protein sequence ID" value="MCL7041308.1"/>
    <property type="molecule type" value="Genomic_DNA"/>
</dbReference>
<name>A0AA42ATZ3_PAPNU</name>
<evidence type="ECO:0000256" key="1">
    <source>
        <dbReference type="ARBA" id="ARBA00023125"/>
    </source>
</evidence>
<dbReference type="GO" id="GO:0045893">
    <property type="term" value="P:positive regulation of DNA-templated transcription"/>
    <property type="evidence" value="ECO:0007669"/>
    <property type="project" value="TreeGrafter"/>
</dbReference>
<keyword evidence="4" id="KW-1185">Reference proteome</keyword>
<dbReference type="InterPro" id="IPR044283">
    <property type="entry name" value="FAMA/SPEECHLESS/MUTE-like"/>
</dbReference>
<dbReference type="Proteomes" id="UP001177140">
    <property type="component" value="Unassembled WGS sequence"/>
</dbReference>
<evidence type="ECO:0000313" key="3">
    <source>
        <dbReference type="EMBL" id="MCL7041308.1"/>
    </source>
</evidence>
<evidence type="ECO:0000256" key="2">
    <source>
        <dbReference type="SAM" id="MobiDB-lite"/>
    </source>
</evidence>
<protein>
    <submittedName>
        <fullName evidence="3">Uncharacterized protein</fullName>
    </submittedName>
</protein>
<sequence length="200" mass="22560">GDQASIIGGAIDFVKELEQLLQSLEAKKRMRTSSEDEDENVEIKGHKARRRRHRNCGDHPELAPFLGFFSSPQYTSYSTSLFLKNDAEEEDEKEEDEEVINEDEMRMVSCKNTNRGGSNSSSSNEHEYCSLSLLSPSSWLGVDIEVAVVQTHVNLKILGPRKPGQLVRAIAALEQDLRLTILHLNVTSFQLSVFYSFNLK</sequence>
<proteinExistence type="predicted"/>
<comment type="caution">
    <text evidence="3">The sequence shown here is derived from an EMBL/GenBank/DDBJ whole genome shotgun (WGS) entry which is preliminary data.</text>
</comment>
<reference evidence="3" key="1">
    <citation type="submission" date="2022-03" db="EMBL/GenBank/DDBJ databases">
        <title>A functionally conserved STORR gene fusion in Papaver species that diverged 16.8 million years ago.</title>
        <authorList>
            <person name="Catania T."/>
        </authorList>
    </citation>
    <scope>NUCLEOTIDE SEQUENCE</scope>
    <source>
        <strain evidence="3">S-191538</strain>
    </source>
</reference>
<dbReference type="GO" id="GO:0010052">
    <property type="term" value="P:guard cell differentiation"/>
    <property type="evidence" value="ECO:0007669"/>
    <property type="project" value="InterPro"/>
</dbReference>
<dbReference type="AlphaFoldDB" id="A0AA42ATZ3"/>
<organism evidence="3 4">
    <name type="scientific">Papaver nudicaule</name>
    <name type="common">Iceland poppy</name>
    <dbReference type="NCBI Taxonomy" id="74823"/>
    <lineage>
        <taxon>Eukaryota</taxon>
        <taxon>Viridiplantae</taxon>
        <taxon>Streptophyta</taxon>
        <taxon>Embryophyta</taxon>
        <taxon>Tracheophyta</taxon>
        <taxon>Spermatophyta</taxon>
        <taxon>Magnoliopsida</taxon>
        <taxon>Ranunculales</taxon>
        <taxon>Papaveraceae</taxon>
        <taxon>Papaveroideae</taxon>
        <taxon>Papaver</taxon>
    </lineage>
</organism>
<feature type="non-terminal residue" evidence="3">
    <location>
        <position position="200"/>
    </location>
</feature>
<dbReference type="PANTHER" id="PTHR46684:SF16">
    <property type="entry name" value="TRANSCRIPTION FACTOR BHLH67-LIKE ISOFORM X2"/>
    <property type="match status" value="1"/>
</dbReference>
<dbReference type="GO" id="GO:0005634">
    <property type="term" value="C:nucleus"/>
    <property type="evidence" value="ECO:0007669"/>
    <property type="project" value="TreeGrafter"/>
</dbReference>
<dbReference type="GO" id="GO:0003677">
    <property type="term" value="F:DNA binding"/>
    <property type="evidence" value="ECO:0007669"/>
    <property type="project" value="UniProtKB-KW"/>
</dbReference>
<feature type="non-terminal residue" evidence="3">
    <location>
        <position position="1"/>
    </location>
</feature>